<sequence>MSNDDIRFVNINVKDLLKKMINLLARNLNTTQNIMMNHTFLVICVFFLTTFNSFPAYSQHKNSNFPEGFDQLRNKYMRYEENDTAAFKYLQQFLNKSSKEKNFRQLSRGYIDAIYFSKTNKLEYADSAIAAANFSKQEDFIARAYLSKGSIYYFNYKQYQKALNEYLKAHKFAEKSDDDYLKNRIIYQLAVVKGYLGYYPEAIELLYGCIDFFESKYNNPESHPNIKFNHQKGYLNSIHQLAQFHFNNGDNAKVDSLVRIGLSHTPSTEAFSLEQSSFYKLKGMHYYSVKNYSKAIEYLKKSMPEIVRINDFAQLSIIHFYLGKSFINMGNEDEGIAHLYKIDSIFSKEKFLLPELRNTYEILISHHNKSNQIQEELYYTNQLLKANHYFLSDFKYLSQRISKDYDNYNLSQQNKVLYTKTNRFLLLLILCIIGIFLLILKVYLQRVKQKKIIDSYNKIITALKKETGFLKPNSIDIPKSKSNIQNSELLKEILQKLAFFESSEKYLDSELTQAKLAVHFKTNTSYLSQIINEYKDMNYNDYINTLRINYITKQLYIDKKYLNYSIEALAEKSGFSSRQVFSNVFFKINNLRPKDFIVNRKNELAKVKENVIQ</sequence>
<dbReference type="Proteomes" id="UP000192393">
    <property type="component" value="Unassembled WGS sequence"/>
</dbReference>
<protein>
    <submittedName>
        <fullName evidence="3">Helix-turn-helix domain-containing protein</fullName>
    </submittedName>
</protein>
<gene>
    <name evidence="3" type="ORF">SAMN06296427_102383</name>
</gene>
<accession>A0A1W1ZCT7</accession>
<dbReference type="Gene3D" id="1.10.10.60">
    <property type="entry name" value="Homeodomain-like"/>
    <property type="match status" value="2"/>
</dbReference>
<keyword evidence="1" id="KW-1133">Transmembrane helix</keyword>
<keyword evidence="1" id="KW-0472">Membrane</keyword>
<dbReference type="InterPro" id="IPR018060">
    <property type="entry name" value="HTH_AraC"/>
</dbReference>
<feature type="domain" description="HTH araC/xylS-type" evidence="2">
    <location>
        <begin position="504"/>
        <end position="599"/>
    </location>
</feature>
<dbReference type="GO" id="GO:0003700">
    <property type="term" value="F:DNA-binding transcription factor activity"/>
    <property type="evidence" value="ECO:0007669"/>
    <property type="project" value="InterPro"/>
</dbReference>
<keyword evidence="1" id="KW-0812">Transmembrane</keyword>
<feature type="transmembrane region" description="Helical" evidence="1">
    <location>
        <begin position="424"/>
        <end position="444"/>
    </location>
</feature>
<dbReference type="InterPro" id="IPR011990">
    <property type="entry name" value="TPR-like_helical_dom_sf"/>
</dbReference>
<dbReference type="PROSITE" id="PS01124">
    <property type="entry name" value="HTH_ARAC_FAMILY_2"/>
    <property type="match status" value="1"/>
</dbReference>
<organism evidence="3 4">
    <name type="scientific">Moheibacter sediminis</name>
    <dbReference type="NCBI Taxonomy" id="1434700"/>
    <lineage>
        <taxon>Bacteria</taxon>
        <taxon>Pseudomonadati</taxon>
        <taxon>Bacteroidota</taxon>
        <taxon>Flavobacteriia</taxon>
        <taxon>Flavobacteriales</taxon>
        <taxon>Weeksellaceae</taxon>
        <taxon>Moheibacter</taxon>
    </lineage>
</organism>
<feature type="transmembrane region" description="Helical" evidence="1">
    <location>
        <begin position="34"/>
        <end position="54"/>
    </location>
</feature>
<evidence type="ECO:0000256" key="1">
    <source>
        <dbReference type="SAM" id="Phobius"/>
    </source>
</evidence>
<name>A0A1W1ZCT7_9FLAO</name>
<dbReference type="STRING" id="1434700.SAMN06296427_102383"/>
<proteinExistence type="predicted"/>
<dbReference type="SMART" id="SM00342">
    <property type="entry name" value="HTH_ARAC"/>
    <property type="match status" value="1"/>
</dbReference>
<evidence type="ECO:0000313" key="3">
    <source>
        <dbReference type="EMBL" id="SMC46082.1"/>
    </source>
</evidence>
<dbReference type="AlphaFoldDB" id="A0A1W1ZCT7"/>
<evidence type="ECO:0000313" key="4">
    <source>
        <dbReference type="Proteomes" id="UP000192393"/>
    </source>
</evidence>
<dbReference type="SUPFAM" id="SSF48452">
    <property type="entry name" value="TPR-like"/>
    <property type="match status" value="1"/>
</dbReference>
<dbReference type="GO" id="GO:0043565">
    <property type="term" value="F:sequence-specific DNA binding"/>
    <property type="evidence" value="ECO:0007669"/>
    <property type="project" value="InterPro"/>
</dbReference>
<dbReference type="Gene3D" id="1.25.40.10">
    <property type="entry name" value="Tetratricopeptide repeat domain"/>
    <property type="match status" value="2"/>
</dbReference>
<keyword evidence="4" id="KW-1185">Reference proteome</keyword>
<evidence type="ECO:0000259" key="2">
    <source>
        <dbReference type="PROSITE" id="PS01124"/>
    </source>
</evidence>
<reference evidence="3 4" key="1">
    <citation type="submission" date="2017-04" db="EMBL/GenBank/DDBJ databases">
        <authorList>
            <person name="Afonso C.L."/>
            <person name="Miller P.J."/>
            <person name="Scott M.A."/>
            <person name="Spackman E."/>
            <person name="Goraichik I."/>
            <person name="Dimitrov K.M."/>
            <person name="Suarez D.L."/>
            <person name="Swayne D.E."/>
        </authorList>
    </citation>
    <scope>NUCLEOTIDE SEQUENCE [LARGE SCALE GENOMIC DNA]</scope>
    <source>
        <strain evidence="3 4">CGMCC 1.12708</strain>
    </source>
</reference>
<dbReference type="EMBL" id="FWXS01000002">
    <property type="protein sequence ID" value="SMC46082.1"/>
    <property type="molecule type" value="Genomic_DNA"/>
</dbReference>